<keyword evidence="3" id="KW-1185">Reference proteome</keyword>
<evidence type="ECO:0000256" key="1">
    <source>
        <dbReference type="SAM" id="MobiDB-lite"/>
    </source>
</evidence>
<comment type="caution">
    <text evidence="2">The sequence shown here is derived from an EMBL/GenBank/DDBJ whole genome shotgun (WGS) entry which is preliminary data.</text>
</comment>
<feature type="compositionally biased region" description="Basic residues" evidence="1">
    <location>
        <begin position="1"/>
        <end position="18"/>
    </location>
</feature>
<name>A0AAW0Y801_CHEQU</name>
<proteinExistence type="predicted"/>
<dbReference type="EMBL" id="JARKIK010000013">
    <property type="protein sequence ID" value="KAK8748030.1"/>
    <property type="molecule type" value="Genomic_DNA"/>
</dbReference>
<organism evidence="2 3">
    <name type="scientific">Cherax quadricarinatus</name>
    <name type="common">Australian red claw crayfish</name>
    <dbReference type="NCBI Taxonomy" id="27406"/>
    <lineage>
        <taxon>Eukaryota</taxon>
        <taxon>Metazoa</taxon>
        <taxon>Ecdysozoa</taxon>
        <taxon>Arthropoda</taxon>
        <taxon>Crustacea</taxon>
        <taxon>Multicrustacea</taxon>
        <taxon>Malacostraca</taxon>
        <taxon>Eumalacostraca</taxon>
        <taxon>Eucarida</taxon>
        <taxon>Decapoda</taxon>
        <taxon>Pleocyemata</taxon>
        <taxon>Astacidea</taxon>
        <taxon>Parastacoidea</taxon>
        <taxon>Parastacidae</taxon>
        <taxon>Cherax</taxon>
    </lineage>
</organism>
<evidence type="ECO:0000313" key="2">
    <source>
        <dbReference type="EMBL" id="KAK8748030.1"/>
    </source>
</evidence>
<sequence length="100" mass="11389">MTRYKKTNILSPKRRRKQTSPCNISVSGAGWLLTQLEEVPSLTSVTPKLCTRVPQGRTCCSGSDALLKVRVTTQSGTRVRLWYNNYYSQWSDTTSVQQWC</sequence>
<reference evidence="2 3" key="1">
    <citation type="journal article" date="2024" name="BMC Genomics">
        <title>Genome assembly of redclaw crayfish (Cherax quadricarinatus) provides insights into its immune adaptation and hypoxia tolerance.</title>
        <authorList>
            <person name="Liu Z."/>
            <person name="Zheng J."/>
            <person name="Li H."/>
            <person name="Fang K."/>
            <person name="Wang S."/>
            <person name="He J."/>
            <person name="Zhou D."/>
            <person name="Weng S."/>
            <person name="Chi M."/>
            <person name="Gu Z."/>
            <person name="He J."/>
            <person name="Li F."/>
            <person name="Wang M."/>
        </authorList>
    </citation>
    <scope>NUCLEOTIDE SEQUENCE [LARGE SCALE GENOMIC DNA]</scope>
    <source>
        <strain evidence="2">ZL_2023a</strain>
    </source>
</reference>
<protein>
    <submittedName>
        <fullName evidence="2">Uncharacterized protein</fullName>
    </submittedName>
</protein>
<accession>A0AAW0Y801</accession>
<gene>
    <name evidence="2" type="ORF">OTU49_016280</name>
</gene>
<dbReference type="Proteomes" id="UP001445076">
    <property type="component" value="Unassembled WGS sequence"/>
</dbReference>
<feature type="region of interest" description="Disordered" evidence="1">
    <location>
        <begin position="1"/>
        <end position="22"/>
    </location>
</feature>
<evidence type="ECO:0000313" key="3">
    <source>
        <dbReference type="Proteomes" id="UP001445076"/>
    </source>
</evidence>
<dbReference type="AlphaFoldDB" id="A0AAW0Y801"/>